<dbReference type="InterPro" id="IPR036420">
    <property type="entry name" value="BRCT_dom_sf"/>
</dbReference>
<feature type="compositionally biased region" description="Acidic residues" evidence="6">
    <location>
        <begin position="224"/>
        <end position="235"/>
    </location>
</feature>
<dbReference type="Gene3D" id="3.40.50.10190">
    <property type="entry name" value="BRCT domain"/>
    <property type="match status" value="2"/>
</dbReference>
<keyword evidence="5" id="KW-0539">Nucleus</keyword>
<keyword evidence="2" id="KW-0677">Repeat</keyword>
<dbReference type="GO" id="GO:0070531">
    <property type="term" value="C:BRCA1-A complex"/>
    <property type="evidence" value="ECO:0007669"/>
    <property type="project" value="TreeGrafter"/>
</dbReference>
<evidence type="ECO:0000256" key="3">
    <source>
        <dbReference type="ARBA" id="ARBA00022763"/>
    </source>
</evidence>
<accession>A0A1I8IHY7</accession>
<evidence type="ECO:0000256" key="4">
    <source>
        <dbReference type="ARBA" id="ARBA00023204"/>
    </source>
</evidence>
<evidence type="ECO:0000259" key="7">
    <source>
        <dbReference type="PROSITE" id="PS50172"/>
    </source>
</evidence>
<proteinExistence type="predicted"/>
<name>A0A1I8IHY7_9PLAT</name>
<evidence type="ECO:0000256" key="5">
    <source>
        <dbReference type="ARBA" id="ARBA00023242"/>
    </source>
</evidence>
<dbReference type="WBParaSite" id="maker-uti_cns_0012792-snap-gene-0.5-mRNA-1">
    <property type="protein sequence ID" value="maker-uti_cns_0012792-snap-gene-0.5-mRNA-1"/>
    <property type="gene ID" value="maker-uti_cns_0012792-snap-gene-0.5"/>
</dbReference>
<feature type="region of interest" description="Disordered" evidence="6">
    <location>
        <begin position="35"/>
        <end position="89"/>
    </location>
</feature>
<feature type="compositionally biased region" description="Basic and acidic residues" evidence="6">
    <location>
        <begin position="35"/>
        <end position="51"/>
    </location>
</feature>
<protein>
    <submittedName>
        <fullName evidence="9">BRCT domain-containing protein</fullName>
    </submittedName>
</protein>
<evidence type="ECO:0000313" key="9">
    <source>
        <dbReference type="WBParaSite" id="maker-uti_cns_0012792-snap-gene-0.5-mRNA-1"/>
    </source>
</evidence>
<dbReference type="GO" id="GO:0031436">
    <property type="term" value="C:BRCA1-BARD1 complex"/>
    <property type="evidence" value="ECO:0007669"/>
    <property type="project" value="TreeGrafter"/>
</dbReference>
<evidence type="ECO:0000313" key="8">
    <source>
        <dbReference type="Proteomes" id="UP000095280"/>
    </source>
</evidence>
<dbReference type="PANTHER" id="PTHR13763:SF0">
    <property type="entry name" value="BREAST CANCER TYPE 1 SUSCEPTIBILITY PROTEIN"/>
    <property type="match status" value="1"/>
</dbReference>
<comment type="subcellular location">
    <subcellularLocation>
        <location evidence="1">Nucleus</location>
    </subcellularLocation>
</comment>
<feature type="region of interest" description="Disordered" evidence="6">
    <location>
        <begin position="311"/>
        <end position="330"/>
    </location>
</feature>
<dbReference type="AlphaFoldDB" id="A0A1I8IHY7"/>
<feature type="domain" description="BRCT" evidence="7">
    <location>
        <begin position="334"/>
        <end position="428"/>
    </location>
</feature>
<keyword evidence="8" id="KW-1185">Reference proteome</keyword>
<dbReference type="SMART" id="SM00292">
    <property type="entry name" value="BRCT"/>
    <property type="match status" value="2"/>
</dbReference>
<dbReference type="GO" id="GO:0004842">
    <property type="term" value="F:ubiquitin-protein transferase activity"/>
    <property type="evidence" value="ECO:0007669"/>
    <property type="project" value="TreeGrafter"/>
</dbReference>
<sequence>MAPSTSTQAECIKSLISKLQDVINAYDEDCRLQEQRRQSEKLEEESRHHSAQESALAEVQQQPQARQSLASLDTSIPSRLPTTPASALCRRRQRRGLLGRLLRQCLPAGSGGDSNGDKSGGSKIQVPLGWASAVTFNWRRRSSESATAAAAAAAAASTSAIGNAKIGRQAKLQKRLRKGLGIGGHEPVVLIGRRARHSTILMARARRLRRSLPAKLRRQLENLGDSDEEEEATDPDEGKEADSAMMPPPVCIPSSSVETNADVIESPVSEDRGVQQQDSEQVSLVLATPQRRELDAEVRKIEEEIKNVRQLLEQPESESPQMSTPPPPRLRRRLLITSSGLDPTEVARLRRLCEAHSGCCVYQARFQFDPELHTTHVIIRESSSMSRVSERTLKYFQALVSGAWLLSFDWVSESLAAGSLLPESDFEIQGDLSCGVNHLGPARSRGGRDRCPGPSRLLEQFCIAPVGDFVNMPSFALQTLVQQCGGQFAASPESLPRRQADDAKFSEARCQAIAASGDIVVLNRDWLLDSISKFRVQQLDSPEYCIAPDCYDVTEILTRQRIRLSLFDDF</sequence>
<keyword evidence="4" id="KW-0234">DNA repair</keyword>
<dbReference type="InterPro" id="IPR001357">
    <property type="entry name" value="BRCT_dom"/>
</dbReference>
<dbReference type="PANTHER" id="PTHR13763">
    <property type="entry name" value="BREAST CANCER TYPE 1 SUSCEPTIBILITY PROTEIN BRCA1"/>
    <property type="match status" value="1"/>
</dbReference>
<dbReference type="GO" id="GO:0045944">
    <property type="term" value="P:positive regulation of transcription by RNA polymerase II"/>
    <property type="evidence" value="ECO:0007669"/>
    <property type="project" value="TreeGrafter"/>
</dbReference>
<reference evidence="9" key="1">
    <citation type="submission" date="2016-11" db="UniProtKB">
        <authorList>
            <consortium name="WormBaseParasite"/>
        </authorList>
    </citation>
    <scope>IDENTIFICATION</scope>
</reference>
<evidence type="ECO:0000256" key="1">
    <source>
        <dbReference type="ARBA" id="ARBA00004123"/>
    </source>
</evidence>
<dbReference type="InterPro" id="IPR031099">
    <property type="entry name" value="BRCA1-associated"/>
</dbReference>
<feature type="region of interest" description="Disordered" evidence="6">
    <location>
        <begin position="219"/>
        <end position="255"/>
    </location>
</feature>
<dbReference type="PROSITE" id="PS50172">
    <property type="entry name" value="BRCT"/>
    <property type="match status" value="1"/>
</dbReference>
<organism evidence="8 9">
    <name type="scientific">Macrostomum lignano</name>
    <dbReference type="NCBI Taxonomy" id="282301"/>
    <lineage>
        <taxon>Eukaryota</taxon>
        <taxon>Metazoa</taxon>
        <taxon>Spiralia</taxon>
        <taxon>Lophotrochozoa</taxon>
        <taxon>Platyhelminthes</taxon>
        <taxon>Rhabditophora</taxon>
        <taxon>Macrostomorpha</taxon>
        <taxon>Macrostomida</taxon>
        <taxon>Macrostomidae</taxon>
        <taxon>Macrostomum</taxon>
    </lineage>
</organism>
<keyword evidence="3" id="KW-0227">DNA damage</keyword>
<dbReference type="GO" id="GO:0000724">
    <property type="term" value="P:double-strand break repair via homologous recombination"/>
    <property type="evidence" value="ECO:0007669"/>
    <property type="project" value="TreeGrafter"/>
</dbReference>
<evidence type="ECO:0000256" key="2">
    <source>
        <dbReference type="ARBA" id="ARBA00022737"/>
    </source>
</evidence>
<dbReference type="SUPFAM" id="SSF52113">
    <property type="entry name" value="BRCT domain"/>
    <property type="match status" value="2"/>
</dbReference>
<evidence type="ECO:0000256" key="6">
    <source>
        <dbReference type="SAM" id="MobiDB-lite"/>
    </source>
</evidence>
<dbReference type="Proteomes" id="UP000095280">
    <property type="component" value="Unplaced"/>
</dbReference>
<feature type="compositionally biased region" description="Polar residues" evidence="6">
    <location>
        <begin position="59"/>
        <end position="85"/>
    </location>
</feature>